<sequence>MEDIDLSDYENFKPDFNLSLLNLMDLKSQGVLSQDIKDVCINPRSRWANLEGFPTEECFFKVIGFSRLNFRPLLVALSYQDNKITVHQVEPANEDDIETDYCGQ</sequence>
<dbReference type="AlphaFoldDB" id="A0A939JYG3"/>
<accession>A0A939JYG3</accession>
<protein>
    <submittedName>
        <fullName evidence="1">Uncharacterized protein</fullName>
    </submittedName>
</protein>
<comment type="caution">
    <text evidence="1">The sequence shown here is derived from an EMBL/GenBank/DDBJ whole genome shotgun (WGS) entry which is preliminary data.</text>
</comment>
<gene>
    <name evidence="1" type="ORF">J2I48_13720</name>
</gene>
<dbReference type="EMBL" id="JAFMYU010000010">
    <property type="protein sequence ID" value="MBO0932064.1"/>
    <property type="molecule type" value="Genomic_DNA"/>
</dbReference>
<evidence type="ECO:0000313" key="1">
    <source>
        <dbReference type="EMBL" id="MBO0932064.1"/>
    </source>
</evidence>
<keyword evidence="2" id="KW-1185">Reference proteome</keyword>
<name>A0A939JYG3_9BACT</name>
<dbReference type="RefSeq" id="WP_207336035.1">
    <property type="nucleotide sequence ID" value="NZ_JAFMYU010000010.1"/>
</dbReference>
<proteinExistence type="predicted"/>
<dbReference type="Proteomes" id="UP000664795">
    <property type="component" value="Unassembled WGS sequence"/>
</dbReference>
<evidence type="ECO:0000313" key="2">
    <source>
        <dbReference type="Proteomes" id="UP000664795"/>
    </source>
</evidence>
<reference evidence="1 2" key="1">
    <citation type="submission" date="2021-03" db="EMBL/GenBank/DDBJ databases">
        <title>Fibrella sp. HMF5036 genome sequencing and assembly.</title>
        <authorList>
            <person name="Kang H."/>
            <person name="Kim H."/>
            <person name="Bae S."/>
            <person name="Joh K."/>
        </authorList>
    </citation>
    <scope>NUCLEOTIDE SEQUENCE [LARGE SCALE GENOMIC DNA]</scope>
    <source>
        <strain evidence="1 2">HMF5036</strain>
    </source>
</reference>
<organism evidence="1 2">
    <name type="scientific">Fibrella aquatilis</name>
    <dbReference type="NCBI Taxonomy" id="2817059"/>
    <lineage>
        <taxon>Bacteria</taxon>
        <taxon>Pseudomonadati</taxon>
        <taxon>Bacteroidota</taxon>
        <taxon>Cytophagia</taxon>
        <taxon>Cytophagales</taxon>
        <taxon>Spirosomataceae</taxon>
        <taxon>Fibrella</taxon>
    </lineage>
</organism>